<evidence type="ECO:0000313" key="4">
    <source>
        <dbReference type="RefSeq" id="XP_016927899.3"/>
    </source>
</evidence>
<feature type="coiled-coil region" evidence="1">
    <location>
        <begin position="292"/>
        <end position="349"/>
    </location>
</feature>
<proteinExistence type="predicted"/>
<dbReference type="RefSeq" id="XP_016927899.3">
    <property type="nucleotide sequence ID" value="XM_017072410.4"/>
</dbReference>
<dbReference type="AlphaFoldDB" id="A0AB39Z3L5"/>
<dbReference type="GeneID" id="108008536"/>
<feature type="region of interest" description="Disordered" evidence="2">
    <location>
        <begin position="569"/>
        <end position="599"/>
    </location>
</feature>
<keyword evidence="1" id="KW-0175">Coiled coil</keyword>
<reference evidence="4" key="1">
    <citation type="submission" date="2025-08" db="UniProtKB">
        <authorList>
            <consortium name="RefSeq"/>
        </authorList>
    </citation>
    <scope>IDENTIFICATION</scope>
</reference>
<keyword evidence="4" id="KW-0966">Cell projection</keyword>
<protein>
    <submittedName>
        <fullName evidence="4">Cilia- and flagella-associated protein 53 isoform X1</fullName>
    </submittedName>
</protein>
<accession>A0AB39Z3L5</accession>
<evidence type="ECO:0000313" key="3">
    <source>
        <dbReference type="Proteomes" id="UP001652628"/>
    </source>
</evidence>
<feature type="compositionally biased region" description="Acidic residues" evidence="2">
    <location>
        <begin position="569"/>
        <end position="584"/>
    </location>
</feature>
<keyword evidence="4" id="KW-0969">Cilium</keyword>
<feature type="compositionally biased region" description="Basic and acidic residues" evidence="2">
    <location>
        <begin position="585"/>
        <end position="599"/>
    </location>
</feature>
<gene>
    <name evidence="4" type="primary">LOC108008536</name>
</gene>
<evidence type="ECO:0000256" key="2">
    <source>
        <dbReference type="SAM" id="MobiDB-lite"/>
    </source>
</evidence>
<keyword evidence="4" id="KW-0282">Flagellum</keyword>
<name>A0AB39Z3L5_DROSZ</name>
<feature type="region of interest" description="Disordered" evidence="2">
    <location>
        <begin position="166"/>
        <end position="197"/>
    </location>
</feature>
<evidence type="ECO:0000256" key="1">
    <source>
        <dbReference type="SAM" id="Coils"/>
    </source>
</evidence>
<keyword evidence="3" id="KW-1185">Reference proteome</keyword>
<feature type="compositionally biased region" description="Basic residues" evidence="2">
    <location>
        <begin position="176"/>
        <end position="189"/>
    </location>
</feature>
<sequence length="599" mass="69029">MSLTAVKSDAAGIGVVNVGLGGTVALSDSREWAPPPPGKRCATVTMLLAQRIARNACWSVDEETSFSANKMNVWQTLEYLSGLSLRKKYNYEGFSDTHNVLRTLTPSWRRDSFAEKAKAEELAGGAAASAVKKYPEERSSSAPLIAVEDPGLGTSFQSSDNVAMCVRPRAKSPTGPRRKHRSRNRKRNTPHLDPEYALSPEDLQDLVKCNFNLPRISARLERLMGTNVVKLTDRAYMKELRERIDEDYRKQLLSRIRARELKEVERERMLIIEGKSDVIPDELADDPIFMVNKDANMEIQKERSKLKTAREKNAERLKQQGVKWERERLQHAAKEAELLAKKRERQRQQKLLVEQYRTEDAERGMDLLRIENEDWRECEKSLKEFLEQERAKMKERSLRISQPFSSDPQDIQNIVRARQKFRETELRIRNQLEDKLKDVKLAVTTQQLTELIEDAHRSSGEIVREPSIEDDEYHEGEPQSKYLDDVTDVSEETVISEDAISLTLAKQQYAEELEAEMEDEFNRGLLISKQQYDQLRFEDEKIVALRNAKDIRELYQLAEEIIMGEVFEEAPEECEEEDVGEEHELDISSDHEAHDPAKP</sequence>
<organism evidence="3 4">
    <name type="scientific">Drosophila suzukii</name>
    <name type="common">Spotted-wing drosophila fruit fly</name>
    <dbReference type="NCBI Taxonomy" id="28584"/>
    <lineage>
        <taxon>Eukaryota</taxon>
        <taxon>Metazoa</taxon>
        <taxon>Ecdysozoa</taxon>
        <taxon>Arthropoda</taxon>
        <taxon>Hexapoda</taxon>
        <taxon>Insecta</taxon>
        <taxon>Pterygota</taxon>
        <taxon>Neoptera</taxon>
        <taxon>Endopterygota</taxon>
        <taxon>Diptera</taxon>
        <taxon>Brachycera</taxon>
        <taxon>Muscomorpha</taxon>
        <taxon>Ephydroidea</taxon>
        <taxon>Drosophilidae</taxon>
        <taxon>Drosophila</taxon>
        <taxon>Sophophora</taxon>
    </lineage>
</organism>
<dbReference type="Proteomes" id="UP001652628">
    <property type="component" value="Chromosome 2L"/>
</dbReference>